<sequence length="53" mass="6299">MCPGKEYAQLVILTFVHNVVKRFKWEMVHPKERIIGETMPTPEQGLPIRLYHH</sequence>
<dbReference type="EMBL" id="CM047747">
    <property type="protein sequence ID" value="KAJ0017836.1"/>
    <property type="molecule type" value="Genomic_DNA"/>
</dbReference>
<dbReference type="Proteomes" id="UP001163603">
    <property type="component" value="Chromosome 12"/>
</dbReference>
<keyword evidence="2" id="KW-1185">Reference proteome</keyword>
<accession>A0ACC0XL02</accession>
<reference evidence="2" key="1">
    <citation type="journal article" date="2023" name="G3 (Bethesda)">
        <title>Genome assembly and association tests identify interacting loci associated with vigor, precocity, and sex in interspecific pistachio rootstocks.</title>
        <authorList>
            <person name="Palmer W."/>
            <person name="Jacygrad E."/>
            <person name="Sagayaradj S."/>
            <person name="Cavanaugh K."/>
            <person name="Han R."/>
            <person name="Bertier L."/>
            <person name="Beede B."/>
            <person name="Kafkas S."/>
            <person name="Golino D."/>
            <person name="Preece J."/>
            <person name="Michelmore R."/>
        </authorList>
    </citation>
    <scope>NUCLEOTIDE SEQUENCE [LARGE SCALE GENOMIC DNA]</scope>
</reference>
<gene>
    <name evidence="1" type="ORF">Pint_11453</name>
</gene>
<organism evidence="1 2">
    <name type="scientific">Pistacia integerrima</name>
    <dbReference type="NCBI Taxonomy" id="434235"/>
    <lineage>
        <taxon>Eukaryota</taxon>
        <taxon>Viridiplantae</taxon>
        <taxon>Streptophyta</taxon>
        <taxon>Embryophyta</taxon>
        <taxon>Tracheophyta</taxon>
        <taxon>Spermatophyta</taxon>
        <taxon>Magnoliopsida</taxon>
        <taxon>eudicotyledons</taxon>
        <taxon>Gunneridae</taxon>
        <taxon>Pentapetalae</taxon>
        <taxon>rosids</taxon>
        <taxon>malvids</taxon>
        <taxon>Sapindales</taxon>
        <taxon>Anacardiaceae</taxon>
        <taxon>Pistacia</taxon>
    </lineage>
</organism>
<comment type="caution">
    <text evidence="1">The sequence shown here is derived from an EMBL/GenBank/DDBJ whole genome shotgun (WGS) entry which is preliminary data.</text>
</comment>
<protein>
    <submittedName>
        <fullName evidence="1">Uncharacterized protein</fullName>
    </submittedName>
</protein>
<proteinExistence type="predicted"/>
<evidence type="ECO:0000313" key="2">
    <source>
        <dbReference type="Proteomes" id="UP001163603"/>
    </source>
</evidence>
<evidence type="ECO:0000313" key="1">
    <source>
        <dbReference type="EMBL" id="KAJ0017836.1"/>
    </source>
</evidence>
<name>A0ACC0XL02_9ROSI</name>